<name>A0A2P2PVH7_RHIMU</name>
<dbReference type="EMBL" id="GGEC01078256">
    <property type="protein sequence ID" value="MBX58740.1"/>
    <property type="molecule type" value="Transcribed_RNA"/>
</dbReference>
<reference evidence="1" key="1">
    <citation type="submission" date="2018-02" db="EMBL/GenBank/DDBJ databases">
        <title>Rhizophora mucronata_Transcriptome.</title>
        <authorList>
            <person name="Meera S.P."/>
            <person name="Sreeshan A."/>
            <person name="Augustine A."/>
        </authorList>
    </citation>
    <scope>NUCLEOTIDE SEQUENCE</scope>
    <source>
        <tissue evidence="1">Leaf</tissue>
    </source>
</reference>
<protein>
    <submittedName>
        <fullName evidence="1">Uncharacterized protein</fullName>
    </submittedName>
</protein>
<evidence type="ECO:0000313" key="1">
    <source>
        <dbReference type="EMBL" id="MBX58740.1"/>
    </source>
</evidence>
<organism evidence="1">
    <name type="scientific">Rhizophora mucronata</name>
    <name type="common">Asiatic mangrove</name>
    <dbReference type="NCBI Taxonomy" id="61149"/>
    <lineage>
        <taxon>Eukaryota</taxon>
        <taxon>Viridiplantae</taxon>
        <taxon>Streptophyta</taxon>
        <taxon>Embryophyta</taxon>
        <taxon>Tracheophyta</taxon>
        <taxon>Spermatophyta</taxon>
        <taxon>Magnoliopsida</taxon>
        <taxon>eudicotyledons</taxon>
        <taxon>Gunneridae</taxon>
        <taxon>Pentapetalae</taxon>
        <taxon>rosids</taxon>
        <taxon>fabids</taxon>
        <taxon>Malpighiales</taxon>
        <taxon>Rhizophoraceae</taxon>
        <taxon>Rhizophora</taxon>
    </lineage>
</organism>
<proteinExistence type="predicted"/>
<dbReference type="AlphaFoldDB" id="A0A2P2PVH7"/>
<accession>A0A2P2PVH7</accession>
<sequence>MLKISEIFFYFFFFVFS</sequence>